<name>X1QZ09_9ZZZZ</name>
<evidence type="ECO:0000313" key="1">
    <source>
        <dbReference type="EMBL" id="GAI60061.1"/>
    </source>
</evidence>
<reference evidence="1" key="1">
    <citation type="journal article" date="2014" name="Front. Microbiol.">
        <title>High frequency of phylogenetically diverse reductive dehalogenase-homologous genes in deep subseafloor sedimentary metagenomes.</title>
        <authorList>
            <person name="Kawai M."/>
            <person name="Futagami T."/>
            <person name="Toyoda A."/>
            <person name="Takaki Y."/>
            <person name="Nishi S."/>
            <person name="Hori S."/>
            <person name="Arai W."/>
            <person name="Tsubouchi T."/>
            <person name="Morono Y."/>
            <person name="Uchiyama I."/>
            <person name="Ito T."/>
            <person name="Fujiyama A."/>
            <person name="Inagaki F."/>
            <person name="Takami H."/>
        </authorList>
    </citation>
    <scope>NUCLEOTIDE SEQUENCE</scope>
    <source>
        <strain evidence="1">Expedition CK06-06</strain>
    </source>
</reference>
<dbReference type="AlphaFoldDB" id="X1QZ09"/>
<accession>X1QZ09</accession>
<protein>
    <submittedName>
        <fullName evidence="1">Uncharacterized protein</fullName>
    </submittedName>
</protein>
<proteinExistence type="predicted"/>
<dbReference type="EMBL" id="BARW01000135">
    <property type="protein sequence ID" value="GAI60061.1"/>
    <property type="molecule type" value="Genomic_DNA"/>
</dbReference>
<organism evidence="1">
    <name type="scientific">marine sediment metagenome</name>
    <dbReference type="NCBI Taxonomy" id="412755"/>
    <lineage>
        <taxon>unclassified sequences</taxon>
        <taxon>metagenomes</taxon>
        <taxon>ecological metagenomes</taxon>
    </lineage>
</organism>
<comment type="caution">
    <text evidence="1">The sequence shown here is derived from an EMBL/GenBank/DDBJ whole genome shotgun (WGS) entry which is preliminary data.</text>
</comment>
<sequence>MRNYAEMYKQLMESATLIGLDGVPSKHGQKGLYTALKRLSRRLEPGLAIRLLVPKEVLPSSIRTHWANICKRQSKSYISHVIFAENSDFTYVAYLWRTKENQ</sequence>
<gene>
    <name evidence="1" type="ORF">S12H4_00848</name>
</gene>